<dbReference type="Proteomes" id="UP001281130">
    <property type="component" value="Unassembled WGS sequence"/>
</dbReference>
<dbReference type="Gene3D" id="3.30.450.40">
    <property type="match status" value="1"/>
</dbReference>
<dbReference type="AlphaFoldDB" id="A0A023X088"/>
<dbReference type="InterPro" id="IPR003018">
    <property type="entry name" value="GAF"/>
</dbReference>
<dbReference type="PANTHER" id="PTHR33744:SF1">
    <property type="entry name" value="DNA-BINDING TRANSCRIPTIONAL ACTIVATOR ADER"/>
    <property type="match status" value="1"/>
</dbReference>
<evidence type="ECO:0000313" key="4">
    <source>
        <dbReference type="EMBL" id="MDX5893311.1"/>
    </source>
</evidence>
<dbReference type="Gene3D" id="1.10.10.2840">
    <property type="entry name" value="PucR C-terminal helix-turn-helix domain"/>
    <property type="match status" value="1"/>
</dbReference>
<dbReference type="EMBL" id="CP007514">
    <property type="protein sequence ID" value="AHY45897.1"/>
    <property type="molecule type" value="Genomic_DNA"/>
</dbReference>
<dbReference type="Pfam" id="PF13556">
    <property type="entry name" value="HTH_30"/>
    <property type="match status" value="1"/>
</dbReference>
<dbReference type="Proteomes" id="UP000025229">
    <property type="component" value="Chromosome"/>
</dbReference>
<dbReference type="InterPro" id="IPR025736">
    <property type="entry name" value="PucR_C-HTH_dom"/>
</dbReference>
<evidence type="ECO:0000313" key="3">
    <source>
        <dbReference type="EMBL" id="AHY45897.1"/>
    </source>
</evidence>
<dbReference type="InterPro" id="IPR029016">
    <property type="entry name" value="GAF-like_dom_sf"/>
</dbReference>
<reference evidence="3 5" key="1">
    <citation type="submission" date="2014-03" db="EMBL/GenBank/DDBJ databases">
        <title>Complete genome sequence of the Radio-Resistant Rubrobacter radiotolerans RSPS-4.</title>
        <authorList>
            <person name="Egas C.C."/>
            <person name="Barroso C.C."/>
            <person name="Froufe H.J.C."/>
            <person name="Pacheco J.J."/>
            <person name="Albuquerque L.L."/>
            <person name="da Costa M.M.S."/>
        </authorList>
    </citation>
    <scope>NUCLEOTIDE SEQUENCE [LARGE SCALE GENOMIC DNA]</scope>
    <source>
        <strain evidence="3 5">RSPS-4</strain>
    </source>
</reference>
<evidence type="ECO:0000259" key="1">
    <source>
        <dbReference type="Pfam" id="PF13185"/>
    </source>
</evidence>
<dbReference type="InterPro" id="IPR051448">
    <property type="entry name" value="CdaR-like_regulators"/>
</dbReference>
<feature type="domain" description="PucR C-terminal helix-turn-helix" evidence="2">
    <location>
        <begin position="612"/>
        <end position="653"/>
    </location>
</feature>
<dbReference type="Pfam" id="PF13185">
    <property type="entry name" value="GAF_2"/>
    <property type="match status" value="1"/>
</dbReference>
<dbReference type="KEGG" id="rrd:RradSPS_0614"/>
<accession>A0A023X088</accession>
<dbReference type="SUPFAM" id="SSF55781">
    <property type="entry name" value="GAF domain-like"/>
    <property type="match status" value="1"/>
</dbReference>
<dbReference type="RefSeq" id="WP_051589286.1">
    <property type="nucleotide sequence ID" value="NZ_CP007514.1"/>
</dbReference>
<dbReference type="STRING" id="42256.RradSPS_0614"/>
<evidence type="ECO:0000259" key="2">
    <source>
        <dbReference type="Pfam" id="PF13556"/>
    </source>
</evidence>
<dbReference type="eggNOG" id="COG2508">
    <property type="taxonomic scope" value="Bacteria"/>
</dbReference>
<gene>
    <name evidence="3" type="ORF">RradSPS_0614</name>
    <name evidence="4" type="ORF">SIL72_04635</name>
</gene>
<sequence length="666" mass="72491">MSISRLREKEVLEAYSIERIRRPVILRRLLEELCRASDAPGVAVVAPHPTGTLPEGFEYLGERAPERRSWLRSHLDAGQGGPGSPSGPQTVALGAGAKLLLWPRGGDAELPVDGRLARGELSLLGALLELEVREETLEEGVSESLQAGDPEALSRLLALVREVGGADLAYWGGVHDRVVDVEWSLGARQRDFGFELPLGEGVGGRAFAGGEPVEIPDYLNCRYRYPGVSDMTDGEEARSTLAIPVRGLRPESGGVLYAVRRSVEPFSGVDRALLRGLAHDLEPLSGPRAGSRRFFSAGTQPGSRKSRERLRRLLLQSSRPEELKEWIEAETGGPAVLLDRSGRPYVPSDAPRLDGLLAEDPARRVVPLPGRGSLVLRPAAELPPEGWPDLLEDVAAAASIVLERSERAYERFERGRVRWLRDLLESPAPPGPELRREGRRLGLPTDSGEVWALAWRPEAEGPAGETRLRMLAEDVLLDRLQSPLLCPEPGLGAVFLSRPPGTGPAAVRDELLRSFGPAPLWLVHGAGYGSLPDLKSALKRALDAARSARVESSDRYVLEVCGRGLEGLLDNPRLAKDLEAFSEGALDGLLEHDRKTGSDLTTTFCVALTEGPQAASKKLFVHPNTVRYRLRRAEDLLKRDLSSPRDRTALSLAAFVHLRRSSGSPL</sequence>
<organism evidence="3 5">
    <name type="scientific">Rubrobacter radiotolerans</name>
    <name type="common">Arthrobacter radiotolerans</name>
    <dbReference type="NCBI Taxonomy" id="42256"/>
    <lineage>
        <taxon>Bacteria</taxon>
        <taxon>Bacillati</taxon>
        <taxon>Actinomycetota</taxon>
        <taxon>Rubrobacteria</taxon>
        <taxon>Rubrobacterales</taxon>
        <taxon>Rubrobacteraceae</taxon>
        <taxon>Rubrobacter</taxon>
    </lineage>
</organism>
<reference evidence="4" key="2">
    <citation type="submission" date="2023-11" db="EMBL/GenBank/DDBJ databases">
        <title>MicrobeMod: A computational toolkit for identifying prokaryotic methylation and restriction-modification with nanopore sequencing.</title>
        <authorList>
            <person name="Crits-Christoph A."/>
            <person name="Kang S.C."/>
            <person name="Lee H."/>
            <person name="Ostrov N."/>
        </authorList>
    </citation>
    <scope>NUCLEOTIDE SEQUENCE</scope>
    <source>
        <strain evidence="4">ATCC 51242</strain>
    </source>
</reference>
<keyword evidence="5" id="KW-1185">Reference proteome</keyword>
<feature type="domain" description="GAF" evidence="1">
    <location>
        <begin position="151"/>
        <end position="281"/>
    </location>
</feature>
<dbReference type="HOGENOM" id="CLU_403794_0_0_11"/>
<evidence type="ECO:0000313" key="5">
    <source>
        <dbReference type="Proteomes" id="UP000025229"/>
    </source>
</evidence>
<proteinExistence type="predicted"/>
<name>A0A023X088_RUBRA</name>
<protein>
    <submittedName>
        <fullName evidence="4">Helix-turn-helix domain-containing protein</fullName>
    </submittedName>
    <submittedName>
        <fullName evidence="3">PucR C-terminal helix-turn-helix domain</fullName>
    </submittedName>
</protein>
<dbReference type="PANTHER" id="PTHR33744">
    <property type="entry name" value="CARBOHYDRATE DIACID REGULATOR"/>
    <property type="match status" value="1"/>
</dbReference>
<dbReference type="InterPro" id="IPR042070">
    <property type="entry name" value="PucR_C-HTH_sf"/>
</dbReference>
<dbReference type="EMBL" id="JAWXXX010000001">
    <property type="protein sequence ID" value="MDX5893311.1"/>
    <property type="molecule type" value="Genomic_DNA"/>
</dbReference>